<feature type="compositionally biased region" description="Basic and acidic residues" evidence="1">
    <location>
        <begin position="46"/>
        <end position="62"/>
    </location>
</feature>
<dbReference type="STRING" id="127582.A0A2Y9DLN3"/>
<dbReference type="OrthoDB" id="9894316at2759"/>
<dbReference type="Proteomes" id="UP000248480">
    <property type="component" value="Unplaced"/>
</dbReference>
<evidence type="ECO:0000259" key="2">
    <source>
        <dbReference type="Pfam" id="PF15045"/>
    </source>
</evidence>
<dbReference type="AlphaFoldDB" id="A0A2Y9DLN3"/>
<dbReference type="PANTHER" id="PTHR16156">
    <property type="entry name" value="AFTIPHILIN A-RELATED"/>
    <property type="match status" value="1"/>
</dbReference>
<sequence>MQDLRQLGGAPGHGHPFLGPGSHLEGGAGELSVHEAPGTLSNGRLEGTRLHWDRPRLDRLPRPSEGSSACTGSCPDPGEHSSTWGEFECFRESSAKAEQFSQPHGLLEGSPDPPLPRAASDQEKRGSLRPPQGGPDQTGNAAVTPSEPILSYEKIFKFAFQEIPVQPAREDVSTLDRCLEMSSEETAGLGPTHEPFCPESRKLWRALQNTPNLSTSRGLWNESRCRENFFLVLGIDAAQKRLLGGGGPGLEVPALTEPEEPLDGSSRRWNPCSALIQTRLSGSPSGRQGGLSAYSLFLKKSPVPGHARYLTMPRGKRLFTPRSLARMLFKSDVC</sequence>
<accession>A0A2Y9DLN3</accession>
<feature type="region of interest" description="Disordered" evidence="1">
    <location>
        <begin position="248"/>
        <end position="268"/>
    </location>
</feature>
<name>A0A2Y9DLN3_TRIMA</name>
<dbReference type="InParanoid" id="A0A2Y9DLN3"/>
<reference evidence="4" key="1">
    <citation type="submission" date="2025-08" db="UniProtKB">
        <authorList>
            <consortium name="RefSeq"/>
        </authorList>
    </citation>
    <scope>IDENTIFICATION</scope>
</reference>
<organism evidence="3 4">
    <name type="scientific">Trichechus manatus latirostris</name>
    <name type="common">Florida manatee</name>
    <dbReference type="NCBI Taxonomy" id="127582"/>
    <lineage>
        <taxon>Eukaryota</taxon>
        <taxon>Metazoa</taxon>
        <taxon>Chordata</taxon>
        <taxon>Craniata</taxon>
        <taxon>Vertebrata</taxon>
        <taxon>Euteleostomi</taxon>
        <taxon>Mammalia</taxon>
        <taxon>Eutheria</taxon>
        <taxon>Afrotheria</taxon>
        <taxon>Sirenia</taxon>
        <taxon>Trichechidae</taxon>
        <taxon>Trichechus</taxon>
    </lineage>
</organism>
<dbReference type="InterPro" id="IPR046359">
    <property type="entry name" value="Aftin-like"/>
</dbReference>
<keyword evidence="3" id="KW-1185">Reference proteome</keyword>
<dbReference type="FunCoup" id="A0A2Y9DLN3">
    <property type="interactions" value="20"/>
</dbReference>
<dbReference type="PANTHER" id="PTHR16156:SF7">
    <property type="entry name" value="CLATHRIN BINDING BOX OF AFTIPHILIN CONTAINING 1"/>
    <property type="match status" value="1"/>
</dbReference>
<feature type="domain" description="Aftiphilin clathrin-binding box" evidence="2">
    <location>
        <begin position="200"/>
        <end position="279"/>
    </location>
</feature>
<evidence type="ECO:0000313" key="3">
    <source>
        <dbReference type="Proteomes" id="UP000248480"/>
    </source>
</evidence>
<gene>
    <name evidence="4" type="primary">CLBA1</name>
</gene>
<dbReference type="RefSeq" id="XP_004376867.1">
    <property type="nucleotide sequence ID" value="XM_004376810.2"/>
</dbReference>
<dbReference type="Pfam" id="PF15045">
    <property type="entry name" value="Clathrin_bdg"/>
    <property type="match status" value="1"/>
</dbReference>
<dbReference type="GO" id="GO:0030276">
    <property type="term" value="F:clathrin binding"/>
    <property type="evidence" value="ECO:0007669"/>
    <property type="project" value="InterPro"/>
</dbReference>
<dbReference type="GO" id="GO:0030121">
    <property type="term" value="C:AP-1 adaptor complex"/>
    <property type="evidence" value="ECO:0007669"/>
    <property type="project" value="TreeGrafter"/>
</dbReference>
<feature type="region of interest" description="Disordered" evidence="1">
    <location>
        <begin position="1"/>
        <end position="82"/>
    </location>
</feature>
<dbReference type="KEGG" id="tmu:101354175"/>
<evidence type="ECO:0000256" key="1">
    <source>
        <dbReference type="SAM" id="MobiDB-lite"/>
    </source>
</evidence>
<feature type="region of interest" description="Disordered" evidence="1">
    <location>
        <begin position="94"/>
        <end position="144"/>
    </location>
</feature>
<dbReference type="GeneID" id="101354175"/>
<evidence type="ECO:0000313" key="4">
    <source>
        <dbReference type="RefSeq" id="XP_004376867.1"/>
    </source>
</evidence>
<protein>
    <submittedName>
        <fullName evidence="4">Uncharacterized protein CLBA1</fullName>
    </submittedName>
</protein>
<dbReference type="CTD" id="122616"/>
<proteinExistence type="predicted"/>
<dbReference type="GO" id="GO:0032588">
    <property type="term" value="C:trans-Golgi network membrane"/>
    <property type="evidence" value="ECO:0007669"/>
    <property type="project" value="InterPro"/>
</dbReference>
<dbReference type="InterPro" id="IPR029205">
    <property type="entry name" value="Clathrin-bd"/>
</dbReference>